<dbReference type="SUPFAM" id="SSF63817">
    <property type="entry name" value="Sortase"/>
    <property type="match status" value="1"/>
</dbReference>
<dbReference type="CDD" id="cd06166">
    <property type="entry name" value="Sortase_D_2"/>
    <property type="match status" value="1"/>
</dbReference>
<keyword evidence="2" id="KW-0812">Transmembrane</keyword>
<keyword evidence="2" id="KW-0472">Membrane</keyword>
<name>A0ABW8T7D2_9CLOT</name>
<protein>
    <submittedName>
        <fullName evidence="3">Class D sortase</fullName>
    </submittedName>
</protein>
<keyword evidence="4" id="KW-1185">Reference proteome</keyword>
<dbReference type="Gene3D" id="2.40.260.10">
    <property type="entry name" value="Sortase"/>
    <property type="match status" value="1"/>
</dbReference>
<reference evidence="3 4" key="1">
    <citation type="submission" date="2024-11" db="EMBL/GenBank/DDBJ databases">
        <authorList>
            <person name="Heng Y.C."/>
            <person name="Lim A.C.H."/>
            <person name="Lee J.K.Y."/>
            <person name="Kittelmann S."/>
        </authorList>
    </citation>
    <scope>NUCLEOTIDE SEQUENCE [LARGE SCALE GENOMIC DNA]</scope>
    <source>
        <strain evidence="3 4">WILCCON 0185</strain>
    </source>
</reference>
<accession>A0ABW8T7D2</accession>
<dbReference type="Proteomes" id="UP001623591">
    <property type="component" value="Unassembled WGS sequence"/>
</dbReference>
<dbReference type="RefSeq" id="WP_406770826.1">
    <property type="nucleotide sequence ID" value="NZ_JBJHZZ010000017.1"/>
</dbReference>
<evidence type="ECO:0000313" key="4">
    <source>
        <dbReference type="Proteomes" id="UP001623591"/>
    </source>
</evidence>
<keyword evidence="1" id="KW-0378">Hydrolase</keyword>
<gene>
    <name evidence="3" type="ORF">ACJDUG_15730</name>
</gene>
<dbReference type="NCBIfam" id="TIGR01076">
    <property type="entry name" value="sortase_fam"/>
    <property type="match status" value="1"/>
</dbReference>
<comment type="caution">
    <text evidence="3">The sequence shown here is derived from an EMBL/GenBank/DDBJ whole genome shotgun (WGS) entry which is preliminary data.</text>
</comment>
<evidence type="ECO:0000313" key="3">
    <source>
        <dbReference type="EMBL" id="MFL0248398.1"/>
    </source>
</evidence>
<dbReference type="InterPro" id="IPR023365">
    <property type="entry name" value="Sortase_dom-sf"/>
</dbReference>
<evidence type="ECO:0000256" key="1">
    <source>
        <dbReference type="ARBA" id="ARBA00022801"/>
    </source>
</evidence>
<dbReference type="InterPro" id="IPR042000">
    <property type="entry name" value="Sortase_D_2"/>
</dbReference>
<organism evidence="3 4">
    <name type="scientific">Candidatus Clostridium stratigraminis</name>
    <dbReference type="NCBI Taxonomy" id="3381661"/>
    <lineage>
        <taxon>Bacteria</taxon>
        <taxon>Bacillati</taxon>
        <taxon>Bacillota</taxon>
        <taxon>Clostridia</taxon>
        <taxon>Eubacteriales</taxon>
        <taxon>Clostridiaceae</taxon>
        <taxon>Clostridium</taxon>
    </lineage>
</organism>
<proteinExistence type="predicted"/>
<feature type="transmembrane region" description="Helical" evidence="2">
    <location>
        <begin position="6"/>
        <end position="25"/>
    </location>
</feature>
<evidence type="ECO:0000256" key="2">
    <source>
        <dbReference type="SAM" id="Phobius"/>
    </source>
</evidence>
<dbReference type="Pfam" id="PF04203">
    <property type="entry name" value="Sortase"/>
    <property type="match status" value="1"/>
</dbReference>
<keyword evidence="2" id="KW-1133">Transmembrane helix</keyword>
<dbReference type="InterPro" id="IPR005754">
    <property type="entry name" value="Sortase"/>
</dbReference>
<sequence length="193" mass="21391">MRRKIGIIFIVIGLAVIGTAFYMRYSAEKVQRAMIDSFEHTIEDIDKGSNDASPSEKPPIDDISAAIGIMKIPKIDLKVAIGEGIDNKTLKYAVGHFTGTAMPGEKGNFSVAGHRSYTYSEYFNRLDELKDGDEIIVQTKKGEFTYKIYEKEVVEPTEVSVLNSTKDATITLVTCTPIRIATHRLIIKGKLEG</sequence>
<dbReference type="EMBL" id="JBJHZZ010000017">
    <property type="protein sequence ID" value="MFL0248398.1"/>
    <property type="molecule type" value="Genomic_DNA"/>
</dbReference>